<keyword evidence="4" id="KW-0547">Nucleotide-binding</keyword>
<dbReference type="Gene3D" id="3.40.50.300">
    <property type="entry name" value="P-loop containing nucleotide triphosphate hydrolases"/>
    <property type="match status" value="1"/>
</dbReference>
<dbReference type="InterPro" id="IPR006083">
    <property type="entry name" value="PRK/URK"/>
</dbReference>
<dbReference type="SUPFAM" id="SSF52540">
    <property type="entry name" value="P-loop containing nucleoside triphosphate hydrolases"/>
    <property type="match status" value="1"/>
</dbReference>
<keyword evidence="5 7" id="KW-0418">Kinase</keyword>
<dbReference type="EMBL" id="AP019368">
    <property type="protein sequence ID" value="BBH53676.1"/>
    <property type="molecule type" value="Genomic_DNA"/>
</dbReference>
<evidence type="ECO:0000313" key="7">
    <source>
        <dbReference type="EMBL" id="BBH53676.1"/>
    </source>
</evidence>
<proteinExistence type="predicted"/>
<dbReference type="GO" id="GO:0004849">
    <property type="term" value="F:uridine kinase activity"/>
    <property type="evidence" value="ECO:0007669"/>
    <property type="project" value="UniProtKB-EC"/>
</dbReference>
<dbReference type="GO" id="GO:0044206">
    <property type="term" value="P:UMP salvage"/>
    <property type="evidence" value="ECO:0007669"/>
    <property type="project" value="UniProtKB-UniPathway"/>
</dbReference>
<dbReference type="InterPro" id="IPR027417">
    <property type="entry name" value="P-loop_NTPase"/>
</dbReference>
<dbReference type="UniPathway" id="UPA00574">
    <property type="reaction ID" value="UER00637"/>
</dbReference>
<keyword evidence="3" id="KW-0808">Transferase</keyword>
<dbReference type="AlphaFoldDB" id="A0A4P2VKB1"/>
<dbReference type="PANTHER" id="PTHR10285">
    <property type="entry name" value="URIDINE KINASE"/>
    <property type="match status" value="1"/>
</dbReference>
<gene>
    <name evidence="7" type="ORF">JCM31447_21230</name>
</gene>
<dbReference type="GO" id="GO:0005524">
    <property type="term" value="F:ATP binding"/>
    <property type="evidence" value="ECO:0007669"/>
    <property type="project" value="InterPro"/>
</dbReference>
<evidence type="ECO:0000256" key="3">
    <source>
        <dbReference type="ARBA" id="ARBA00022679"/>
    </source>
</evidence>
<dbReference type="CDD" id="cd02023">
    <property type="entry name" value="UMPK"/>
    <property type="match status" value="1"/>
</dbReference>
<comment type="pathway">
    <text evidence="1">Pyrimidine metabolism; UMP biosynthesis via salvage pathway; UMP from uridine: step 1/1.</text>
</comment>
<dbReference type="Proteomes" id="UP000291236">
    <property type="component" value="Chromosome"/>
</dbReference>
<dbReference type="RefSeq" id="WP_216678663.1">
    <property type="nucleotide sequence ID" value="NZ_AP019368.1"/>
</dbReference>
<protein>
    <recommendedName>
        <fullName evidence="2">uridine/cytidine kinase</fullName>
        <ecNumber evidence="2">2.7.1.48</ecNumber>
    </recommendedName>
</protein>
<dbReference type="InterPro" id="IPR000764">
    <property type="entry name" value="Uridine_kinase-like"/>
</dbReference>
<reference evidence="7 8" key="1">
    <citation type="submission" date="2018-12" db="EMBL/GenBank/DDBJ databases">
        <title>Rubrispira sanarue gen. nov., sp., nov., a member of the order Silvanigrellales, isolated from a brackish lake in Hamamatsu Japan.</title>
        <authorList>
            <person name="Maejima Y."/>
            <person name="Iino T."/>
            <person name="Muraguchi Y."/>
            <person name="Fukuda K."/>
            <person name="Nojiri H."/>
            <person name="Ohkuma M."/>
            <person name="Moriuchi R."/>
            <person name="Dohra H."/>
            <person name="Kimbara K."/>
            <person name="Shintani M."/>
        </authorList>
    </citation>
    <scope>NUCLEOTIDE SEQUENCE [LARGE SCALE GENOMIC DNA]</scope>
    <source>
        <strain evidence="7 8">RF1110005</strain>
    </source>
</reference>
<feature type="domain" description="Phosphoribulokinase/uridine kinase" evidence="6">
    <location>
        <begin position="7"/>
        <end position="181"/>
    </location>
</feature>
<evidence type="ECO:0000256" key="4">
    <source>
        <dbReference type="ARBA" id="ARBA00022741"/>
    </source>
</evidence>
<sequence length="201" mass="23080">MQKKIKIIAISGGSGSGKTTAARRLQKMLEIDHCKILSQDNYYIDQSKNFKGDGTVNFDHPDAIDFNLMADHLSDLINNKTIQIPIYDFTTHKRKNETISFQPTKVIIVDGILILSQEKLRSFFDASLFLDIPEQIRFERRLKRDVEERGRSPEGVKIQFYSLVKPMHDAFVQPSIEFATYIANNEITLNLALDEIKNFVN</sequence>
<accession>A0A4P2VKB1</accession>
<dbReference type="Pfam" id="PF00485">
    <property type="entry name" value="PRK"/>
    <property type="match status" value="1"/>
</dbReference>
<evidence type="ECO:0000313" key="8">
    <source>
        <dbReference type="Proteomes" id="UP000291236"/>
    </source>
</evidence>
<evidence type="ECO:0000259" key="6">
    <source>
        <dbReference type="Pfam" id="PF00485"/>
    </source>
</evidence>
<evidence type="ECO:0000256" key="5">
    <source>
        <dbReference type="ARBA" id="ARBA00022777"/>
    </source>
</evidence>
<evidence type="ECO:0000256" key="2">
    <source>
        <dbReference type="ARBA" id="ARBA00012137"/>
    </source>
</evidence>
<dbReference type="NCBIfam" id="NF004018">
    <property type="entry name" value="PRK05480.1"/>
    <property type="match status" value="1"/>
</dbReference>
<organism evidence="7 8">
    <name type="scientific">Fluviispira sanaruensis</name>
    <dbReference type="NCBI Taxonomy" id="2493639"/>
    <lineage>
        <taxon>Bacteria</taxon>
        <taxon>Pseudomonadati</taxon>
        <taxon>Bdellovibrionota</taxon>
        <taxon>Oligoflexia</taxon>
        <taxon>Silvanigrellales</taxon>
        <taxon>Silvanigrellaceae</taxon>
        <taxon>Fluviispira</taxon>
    </lineage>
</organism>
<dbReference type="EC" id="2.7.1.48" evidence="2"/>
<keyword evidence="8" id="KW-1185">Reference proteome</keyword>
<evidence type="ECO:0000256" key="1">
    <source>
        <dbReference type="ARBA" id="ARBA00004690"/>
    </source>
</evidence>
<dbReference type="PRINTS" id="PR00988">
    <property type="entry name" value="URIDINKINASE"/>
</dbReference>
<name>A0A4P2VKB1_FLUSA</name>
<dbReference type="KEGG" id="sbf:JCM31447_21230"/>